<dbReference type="InParanoid" id="A0A0C2SU41"/>
<sequence>MTGYPLINRLALSDYNNEEVDYQRNDIFRYAAISEDIIYGSGWLGRMAQNGTRGSNNGT</sequence>
<name>A0A0C2SU41_AMAMK</name>
<evidence type="ECO:0000313" key="2">
    <source>
        <dbReference type="Proteomes" id="UP000054549"/>
    </source>
</evidence>
<dbReference type="Proteomes" id="UP000054549">
    <property type="component" value="Unassembled WGS sequence"/>
</dbReference>
<evidence type="ECO:0000313" key="1">
    <source>
        <dbReference type="EMBL" id="KIL57539.1"/>
    </source>
</evidence>
<dbReference type="HOGENOM" id="CLU_2960233_0_0_1"/>
<accession>A0A0C2SU41</accession>
<keyword evidence="2" id="KW-1185">Reference proteome</keyword>
<reference evidence="1 2" key="1">
    <citation type="submission" date="2014-04" db="EMBL/GenBank/DDBJ databases">
        <title>Evolutionary Origins and Diversification of the Mycorrhizal Mutualists.</title>
        <authorList>
            <consortium name="DOE Joint Genome Institute"/>
            <consortium name="Mycorrhizal Genomics Consortium"/>
            <person name="Kohler A."/>
            <person name="Kuo A."/>
            <person name="Nagy L.G."/>
            <person name="Floudas D."/>
            <person name="Copeland A."/>
            <person name="Barry K.W."/>
            <person name="Cichocki N."/>
            <person name="Veneault-Fourrey C."/>
            <person name="LaButti K."/>
            <person name="Lindquist E.A."/>
            <person name="Lipzen A."/>
            <person name="Lundell T."/>
            <person name="Morin E."/>
            <person name="Murat C."/>
            <person name="Riley R."/>
            <person name="Ohm R."/>
            <person name="Sun H."/>
            <person name="Tunlid A."/>
            <person name="Henrissat B."/>
            <person name="Grigoriev I.V."/>
            <person name="Hibbett D.S."/>
            <person name="Martin F."/>
        </authorList>
    </citation>
    <scope>NUCLEOTIDE SEQUENCE [LARGE SCALE GENOMIC DNA]</scope>
    <source>
        <strain evidence="1 2">Koide BX008</strain>
    </source>
</reference>
<protein>
    <submittedName>
        <fullName evidence="1">Uncharacterized protein</fullName>
    </submittedName>
</protein>
<proteinExistence type="predicted"/>
<dbReference type="AlphaFoldDB" id="A0A0C2SU41"/>
<dbReference type="EMBL" id="KN818366">
    <property type="protein sequence ID" value="KIL57539.1"/>
    <property type="molecule type" value="Genomic_DNA"/>
</dbReference>
<organism evidence="1 2">
    <name type="scientific">Amanita muscaria (strain Koide BX008)</name>
    <dbReference type="NCBI Taxonomy" id="946122"/>
    <lineage>
        <taxon>Eukaryota</taxon>
        <taxon>Fungi</taxon>
        <taxon>Dikarya</taxon>
        <taxon>Basidiomycota</taxon>
        <taxon>Agaricomycotina</taxon>
        <taxon>Agaricomycetes</taxon>
        <taxon>Agaricomycetidae</taxon>
        <taxon>Agaricales</taxon>
        <taxon>Pluteineae</taxon>
        <taxon>Amanitaceae</taxon>
        <taxon>Amanita</taxon>
    </lineage>
</organism>
<gene>
    <name evidence="1" type="ORF">M378DRAFT_171672</name>
</gene>